<feature type="compositionally biased region" description="Polar residues" evidence="1">
    <location>
        <begin position="152"/>
        <end position="166"/>
    </location>
</feature>
<organism evidence="2 3">
    <name type="scientific">Xyrichtys novacula</name>
    <name type="common">Pearly razorfish</name>
    <name type="synonym">Hemipteronotus novacula</name>
    <dbReference type="NCBI Taxonomy" id="13765"/>
    <lineage>
        <taxon>Eukaryota</taxon>
        <taxon>Metazoa</taxon>
        <taxon>Chordata</taxon>
        <taxon>Craniata</taxon>
        <taxon>Vertebrata</taxon>
        <taxon>Euteleostomi</taxon>
        <taxon>Actinopterygii</taxon>
        <taxon>Neopterygii</taxon>
        <taxon>Teleostei</taxon>
        <taxon>Neoteleostei</taxon>
        <taxon>Acanthomorphata</taxon>
        <taxon>Eupercaria</taxon>
        <taxon>Labriformes</taxon>
        <taxon>Labridae</taxon>
        <taxon>Xyrichtys</taxon>
    </lineage>
</organism>
<feature type="compositionally biased region" description="Basic and acidic residues" evidence="1">
    <location>
        <begin position="113"/>
        <end position="124"/>
    </location>
</feature>
<evidence type="ECO:0000313" key="3">
    <source>
        <dbReference type="Proteomes" id="UP001178508"/>
    </source>
</evidence>
<proteinExistence type="predicted"/>
<feature type="compositionally biased region" description="Basic and acidic residues" evidence="1">
    <location>
        <begin position="169"/>
        <end position="180"/>
    </location>
</feature>
<dbReference type="EMBL" id="OY660871">
    <property type="protein sequence ID" value="CAJ1062372.1"/>
    <property type="molecule type" value="Genomic_DNA"/>
</dbReference>
<reference evidence="2" key="1">
    <citation type="submission" date="2023-08" db="EMBL/GenBank/DDBJ databases">
        <authorList>
            <person name="Alioto T."/>
            <person name="Alioto T."/>
            <person name="Gomez Garrido J."/>
        </authorList>
    </citation>
    <scope>NUCLEOTIDE SEQUENCE</scope>
</reference>
<sequence length="498" mass="56433">MHPSLEPGLERGVPWGRDLYTFVTSAAGHMMRTLQKPRKNRPSKRQVNHRRFLHNMIQRKLADIEAANHKLAPALDNNEKEKNMLALPSRKPDILDKSDVPSVDVDLQDQDHYSHHAEVDDMAKSRTGSQETEIREKQQKETGHLWKRHPKSQNTTCSARQSNQSKGRQRTETLDHKLEDVTSVSFQNGEDGHHRSKPNQPVSAHFFEEDSPTLPQDTSFFTFGQNVDVSSSVSPELSPSSLDSCDFSMQIFKDILTQKNMADISEGQWTDFMDLFSAGSRDLEVCMDVEAYLESICVYQGDGGQGGRDEGVAFSDQSDGCRRVCSDRSGVKDLQTETGDYRYEYGYFCSEDQGLAIRQNKDIPETQFNDFQPSQDTYIIHNQLPTSTNYNYIPSELQMCQHSNQDTSCAPINCENFTPFEGVAQSFSVPPHNPEDRPIPTPPHEDDWLFTDILKSPECQENMPPLKSDAWIMSAVDGEGEGDRSVTHLVHLISREQE</sequence>
<gene>
    <name evidence="2" type="ORF">XNOV1_A041440</name>
</gene>
<feature type="compositionally biased region" description="Basic and acidic residues" evidence="1">
    <location>
        <begin position="132"/>
        <end position="144"/>
    </location>
</feature>
<name>A0AAV1FQ19_XYRNO</name>
<accession>A0AAV1FQ19</accession>
<keyword evidence="3" id="KW-1185">Reference proteome</keyword>
<dbReference type="Proteomes" id="UP001178508">
    <property type="component" value="Chromosome 8"/>
</dbReference>
<dbReference type="AlphaFoldDB" id="A0AAV1FQ19"/>
<evidence type="ECO:0000313" key="2">
    <source>
        <dbReference type="EMBL" id="CAJ1062372.1"/>
    </source>
</evidence>
<evidence type="ECO:0000256" key="1">
    <source>
        <dbReference type="SAM" id="MobiDB-lite"/>
    </source>
</evidence>
<feature type="region of interest" description="Disordered" evidence="1">
    <location>
        <begin position="113"/>
        <end position="211"/>
    </location>
</feature>
<protein>
    <submittedName>
        <fullName evidence="2">Uncharacterized protein LOC122881926</fullName>
    </submittedName>
</protein>